<feature type="transmembrane region" description="Helical" evidence="5">
    <location>
        <begin position="280"/>
        <end position="296"/>
    </location>
</feature>
<dbReference type="GO" id="GO:0016020">
    <property type="term" value="C:membrane"/>
    <property type="evidence" value="ECO:0007669"/>
    <property type="project" value="UniProtKB-SubCell"/>
</dbReference>
<feature type="transmembrane region" description="Helical" evidence="5">
    <location>
        <begin position="235"/>
        <end position="268"/>
    </location>
</feature>
<sequence>MFYDGPVLLFEQLLFCLYTCMQSGPRQQRSPKEWFRKYFCHVEEDDNDNQSLLENLTPEEQFVERHRKLISFAIPVTTGLFLWLCTAYNYDYFSLYATHWQMPLTMVFGALIAGMTSEGGGAIAFPVMTFVLHMTPKDGRDFSITIQGFGMSSALFAIIFMRLNVEWRAIGLGVLGSIPGQLFGLYYVDPNFTAPEKKMLFVSIWSSFALSLWILNREKKRPTYSQIQNFCFWKAMVLLATGFVGGVFTAFAGSGVDICIFSVITLLFSVSEKNATPTTVVAMALSSQFCMYWRYVIMGDVSQIVVDYIKVSIPVGMGLAPFGAYVASFLHRQVLAHFVYILEAAAMFGFLLTGPPLHLMMTSSTILFCGFLFFSFLCKKGKDLLPPSEEPEKTALDVKCPL</sequence>
<evidence type="ECO:0000256" key="3">
    <source>
        <dbReference type="ARBA" id="ARBA00022989"/>
    </source>
</evidence>
<dbReference type="PANTHER" id="PTHR31154">
    <property type="entry name" value="MEMBRANE TRANSPORTER PROTEIN"/>
    <property type="match status" value="1"/>
</dbReference>
<dbReference type="Pfam" id="PF01925">
    <property type="entry name" value="TauE"/>
    <property type="match status" value="1"/>
</dbReference>
<dbReference type="EMBL" id="CAJFCV020000002">
    <property type="protein sequence ID" value="CAG9095712.1"/>
    <property type="molecule type" value="Genomic_DNA"/>
</dbReference>
<organism evidence="6 7">
    <name type="scientific">Bursaphelenchus xylophilus</name>
    <name type="common">Pinewood nematode worm</name>
    <name type="synonym">Aphelenchoides xylophilus</name>
    <dbReference type="NCBI Taxonomy" id="6326"/>
    <lineage>
        <taxon>Eukaryota</taxon>
        <taxon>Metazoa</taxon>
        <taxon>Ecdysozoa</taxon>
        <taxon>Nematoda</taxon>
        <taxon>Chromadorea</taxon>
        <taxon>Rhabditida</taxon>
        <taxon>Tylenchina</taxon>
        <taxon>Tylenchomorpha</taxon>
        <taxon>Aphelenchoidea</taxon>
        <taxon>Aphelenchoididae</taxon>
        <taxon>Bursaphelenchus</taxon>
    </lineage>
</organism>
<feature type="transmembrane region" description="Helical" evidence="5">
    <location>
        <begin position="144"/>
        <end position="163"/>
    </location>
</feature>
<dbReference type="PANTHER" id="PTHR31154:SF4">
    <property type="entry name" value="MEMBRANE TRANSPORTER PROTEIN"/>
    <property type="match status" value="1"/>
</dbReference>
<accession>A0A7I8WQ03</accession>
<evidence type="ECO:0000313" key="6">
    <source>
        <dbReference type="EMBL" id="CAD5214797.1"/>
    </source>
</evidence>
<dbReference type="InterPro" id="IPR002781">
    <property type="entry name" value="TM_pro_TauE-like"/>
</dbReference>
<comment type="caution">
    <text evidence="6">The sequence shown here is derived from an EMBL/GenBank/DDBJ whole genome shotgun (WGS) entry which is preliminary data.</text>
</comment>
<evidence type="ECO:0000256" key="5">
    <source>
        <dbReference type="SAM" id="Phobius"/>
    </source>
</evidence>
<dbReference type="AlphaFoldDB" id="A0A7I8WQ03"/>
<evidence type="ECO:0000256" key="1">
    <source>
        <dbReference type="ARBA" id="ARBA00004141"/>
    </source>
</evidence>
<proteinExistence type="predicted"/>
<feature type="transmembrane region" description="Helical" evidence="5">
    <location>
        <begin position="69"/>
        <end position="90"/>
    </location>
</feature>
<feature type="transmembrane region" description="Helical" evidence="5">
    <location>
        <begin position="359"/>
        <end position="378"/>
    </location>
</feature>
<feature type="transmembrane region" description="Helical" evidence="5">
    <location>
        <begin position="169"/>
        <end position="187"/>
    </location>
</feature>
<dbReference type="Proteomes" id="UP000659654">
    <property type="component" value="Unassembled WGS sequence"/>
</dbReference>
<evidence type="ECO:0000256" key="2">
    <source>
        <dbReference type="ARBA" id="ARBA00022692"/>
    </source>
</evidence>
<protein>
    <submittedName>
        <fullName evidence="6">(pine wood nematode) hypothetical protein</fullName>
    </submittedName>
</protein>
<keyword evidence="3 5" id="KW-1133">Transmembrane helix</keyword>
<feature type="transmembrane region" description="Helical" evidence="5">
    <location>
        <begin position="308"/>
        <end position="327"/>
    </location>
</feature>
<comment type="subcellular location">
    <subcellularLocation>
        <location evidence="1">Membrane</location>
        <topology evidence="1">Multi-pass membrane protein</topology>
    </subcellularLocation>
</comment>
<dbReference type="EMBL" id="CAJFDI010000002">
    <property type="protein sequence ID" value="CAD5214797.1"/>
    <property type="molecule type" value="Genomic_DNA"/>
</dbReference>
<dbReference type="OrthoDB" id="5979356at2759"/>
<dbReference type="Proteomes" id="UP000582659">
    <property type="component" value="Unassembled WGS sequence"/>
</dbReference>
<evidence type="ECO:0000313" key="7">
    <source>
        <dbReference type="Proteomes" id="UP000659654"/>
    </source>
</evidence>
<feature type="transmembrane region" description="Helical" evidence="5">
    <location>
        <begin position="110"/>
        <end position="132"/>
    </location>
</feature>
<keyword evidence="4 5" id="KW-0472">Membrane</keyword>
<keyword evidence="2 5" id="KW-0812">Transmembrane</keyword>
<reference evidence="6" key="1">
    <citation type="submission" date="2020-09" db="EMBL/GenBank/DDBJ databases">
        <authorList>
            <person name="Kikuchi T."/>
        </authorList>
    </citation>
    <scope>NUCLEOTIDE SEQUENCE</scope>
    <source>
        <strain evidence="6">Ka4C1</strain>
    </source>
</reference>
<gene>
    <name evidence="6" type="ORF">BXYJ_LOCUS3709</name>
</gene>
<evidence type="ECO:0000256" key="4">
    <source>
        <dbReference type="ARBA" id="ARBA00023136"/>
    </source>
</evidence>
<feature type="transmembrane region" description="Helical" evidence="5">
    <location>
        <begin position="199"/>
        <end position="215"/>
    </location>
</feature>
<name>A0A7I8WQ03_BURXY</name>
<keyword evidence="7" id="KW-1185">Reference proteome</keyword>